<evidence type="ECO:0000313" key="1">
    <source>
        <dbReference type="EMBL" id="ACG79988.1"/>
    </source>
</evidence>
<dbReference type="EMBL" id="CP000748">
    <property type="protein sequence ID" value="ACG79988.1"/>
    <property type="molecule type" value="Genomic_DNA"/>
</dbReference>
<protein>
    <recommendedName>
        <fullName evidence="3">MerR family transcriptional regulator</fullName>
    </recommendedName>
</protein>
<evidence type="ECO:0000313" key="2">
    <source>
        <dbReference type="Proteomes" id="UP000001868"/>
    </source>
</evidence>
<dbReference type="HOGENOM" id="CLU_148676_0_0_5"/>
<dbReference type="Pfam" id="PF13591">
    <property type="entry name" value="MerR_2"/>
    <property type="match status" value="1"/>
</dbReference>
<dbReference type="AlphaFoldDB" id="B4RI13"/>
<dbReference type="RefSeq" id="WP_012520288.1">
    <property type="nucleotide sequence ID" value="NC_011143.1"/>
</dbReference>
<keyword evidence="2" id="KW-1185">Reference proteome</keyword>
<dbReference type="Proteomes" id="UP000001868">
    <property type="component" value="Plasmid pHLK1"/>
</dbReference>
<dbReference type="eggNOG" id="COG0789">
    <property type="taxonomic scope" value="Bacteria"/>
</dbReference>
<organism evidence="1 2">
    <name type="scientific">Phenylobacterium zucineum (strain HLK1)</name>
    <dbReference type="NCBI Taxonomy" id="450851"/>
    <lineage>
        <taxon>Bacteria</taxon>
        <taxon>Pseudomonadati</taxon>
        <taxon>Pseudomonadota</taxon>
        <taxon>Alphaproteobacteria</taxon>
        <taxon>Caulobacterales</taxon>
        <taxon>Caulobacteraceae</taxon>
        <taxon>Phenylobacterium</taxon>
    </lineage>
</organism>
<dbReference type="Gene3D" id="1.10.1660.10">
    <property type="match status" value="1"/>
</dbReference>
<proteinExistence type="predicted"/>
<dbReference type="OrthoDB" id="9800876at2"/>
<sequence length="106" mass="12028">MREEAEVLQEVRGLSRRKLRAWVQAGWVLPARGEQGAMYSDIDIARVHLIHHLQADLNIGTEALPVVLSLVDQVYGLRRELRRLARAVEAQPDRVKQAILRANDQG</sequence>
<dbReference type="SUPFAM" id="SSF46955">
    <property type="entry name" value="Putative DNA-binding domain"/>
    <property type="match status" value="1"/>
</dbReference>
<gene>
    <name evidence="1" type="ordered locus">PHZ_p0045</name>
</gene>
<accession>B4RI13</accession>
<evidence type="ECO:0008006" key="3">
    <source>
        <dbReference type="Google" id="ProtNLM"/>
    </source>
</evidence>
<dbReference type="InterPro" id="IPR009061">
    <property type="entry name" value="DNA-bd_dom_put_sf"/>
</dbReference>
<reference evidence="1 2" key="1">
    <citation type="journal article" date="2008" name="BMC Genomics">
        <title>Complete genome of Phenylobacterium zucineum - a novel facultative intracellular bacterium isolated from human erythroleukemia cell line K562.</title>
        <authorList>
            <person name="Luo Y."/>
            <person name="Xu X."/>
            <person name="Ding Z."/>
            <person name="Liu Z."/>
            <person name="Zhang B."/>
            <person name="Yan Z."/>
            <person name="Sun J."/>
            <person name="Hu S."/>
            <person name="Hu X."/>
        </authorList>
    </citation>
    <scope>NUCLEOTIDE SEQUENCE [LARGE SCALE GENOMIC DNA]</scope>
    <source>
        <strain evidence="2">HLK1</strain>
        <plasmid evidence="2">HLK1</plasmid>
        <plasmid evidence="2">Plasmid pHLK1</plasmid>
    </source>
</reference>
<keyword evidence="1" id="KW-0614">Plasmid</keyword>
<geneLocation type="plasmid" evidence="2">
    <name>pHLK1</name>
</geneLocation>
<name>B4RI13_PHEZH</name>
<dbReference type="KEGG" id="pzu:PHZ_p0045"/>